<comment type="caution">
    <text evidence="3">The sequence shown here is derived from an EMBL/GenBank/DDBJ whole genome shotgun (WGS) entry which is preliminary data.</text>
</comment>
<gene>
    <name evidence="3" type="ORF">GLW07_01845</name>
</gene>
<name>A0A845ESJ8_9BACL</name>
<dbReference type="EMBL" id="WMEY01000001">
    <property type="protein sequence ID" value="MYL62090.1"/>
    <property type="molecule type" value="Genomic_DNA"/>
</dbReference>
<dbReference type="PANTHER" id="PTHR43283">
    <property type="entry name" value="BETA-LACTAMASE-RELATED"/>
    <property type="match status" value="1"/>
</dbReference>
<organism evidence="3 4">
    <name type="scientific">Guptibacillus hwajinpoensis</name>
    <dbReference type="NCBI Taxonomy" id="208199"/>
    <lineage>
        <taxon>Bacteria</taxon>
        <taxon>Bacillati</taxon>
        <taxon>Bacillota</taxon>
        <taxon>Bacilli</taxon>
        <taxon>Bacillales</taxon>
        <taxon>Guptibacillaceae</taxon>
        <taxon>Guptibacillus</taxon>
    </lineage>
</organism>
<evidence type="ECO:0000256" key="1">
    <source>
        <dbReference type="ARBA" id="ARBA00022801"/>
    </source>
</evidence>
<dbReference type="GO" id="GO:0016787">
    <property type="term" value="F:hydrolase activity"/>
    <property type="evidence" value="ECO:0007669"/>
    <property type="project" value="UniProtKB-KW"/>
</dbReference>
<dbReference type="Pfam" id="PF00144">
    <property type="entry name" value="Beta-lactamase"/>
    <property type="match status" value="1"/>
</dbReference>
<keyword evidence="1 3" id="KW-0378">Hydrolase</keyword>
<dbReference type="Proteomes" id="UP000447833">
    <property type="component" value="Unassembled WGS sequence"/>
</dbReference>
<accession>A0A845ESJ8</accession>
<dbReference type="PANTHER" id="PTHR43283:SF11">
    <property type="entry name" value="BETA-LACTAMASE-RELATED DOMAIN-CONTAINING PROTEIN"/>
    <property type="match status" value="1"/>
</dbReference>
<dbReference type="InterPro" id="IPR001466">
    <property type="entry name" value="Beta-lactam-related"/>
</dbReference>
<feature type="domain" description="Beta-lactamase-related" evidence="2">
    <location>
        <begin position="52"/>
        <end position="400"/>
    </location>
</feature>
<evidence type="ECO:0000259" key="2">
    <source>
        <dbReference type="Pfam" id="PF00144"/>
    </source>
</evidence>
<dbReference type="InterPro" id="IPR050789">
    <property type="entry name" value="Diverse_Enzym_Activities"/>
</dbReference>
<dbReference type="AlphaFoldDB" id="A0A845ESJ8"/>
<evidence type="ECO:0000313" key="4">
    <source>
        <dbReference type="Proteomes" id="UP000447833"/>
    </source>
</evidence>
<protein>
    <submittedName>
        <fullName evidence="3">Serine hydrolase</fullName>
    </submittedName>
</protein>
<dbReference type="InterPro" id="IPR012338">
    <property type="entry name" value="Beta-lactam/transpept-like"/>
</dbReference>
<dbReference type="Gene3D" id="3.40.710.10">
    <property type="entry name" value="DD-peptidase/beta-lactamase superfamily"/>
    <property type="match status" value="1"/>
</dbReference>
<proteinExistence type="predicted"/>
<reference evidence="3 4" key="1">
    <citation type="submission" date="2019-11" db="EMBL/GenBank/DDBJ databases">
        <title>Genome sequences of 17 halophilic strains isolated from different environments.</title>
        <authorList>
            <person name="Furrow R.E."/>
        </authorList>
    </citation>
    <scope>NUCLEOTIDE SEQUENCE [LARGE SCALE GENOMIC DNA]</scope>
    <source>
        <strain evidence="3 4">22506_14_FS</strain>
    </source>
</reference>
<dbReference type="RefSeq" id="WP_160917979.1">
    <property type="nucleotide sequence ID" value="NZ_WMEY01000001.1"/>
</dbReference>
<dbReference type="SUPFAM" id="SSF56601">
    <property type="entry name" value="beta-lactamase/transpeptidase-like"/>
    <property type="match status" value="1"/>
</dbReference>
<evidence type="ECO:0000313" key="3">
    <source>
        <dbReference type="EMBL" id="MYL62090.1"/>
    </source>
</evidence>
<sequence>MKKRIVVLMAILLLLTTPLFSITTVAKGQKLSHGSPKSAGMDATRLEEIDSVVKDAINNNITPGAVVLVAKEGRIVKESAYGDAQKYDMGTLLEKPRKMKKKTMFDLASLTKVMGTTQGIMKLVSEGELSVNDRVAKYIPDFASNGKGDITIADLLTHTSGLTPWQPTYFHATNSKDVLTYINDLPLEYETGTDRRYSDFSFMMLGFIIEEISGERLNDYLQENVYEPLKMKDTMFTPSDHLDHKIAATSWGNPFEYKMVDDPNFGYFVPERAEDFDGWRNRTLIGEVNDGNSFYANEGIAGHAGLFSTARDLAVLGQAMLNGGSYGKVNLYDNQVIDSFTQPQRFGQGYGWELDKSWYMGDMHSEKAFGHTGFTGTQVIFDPVYDLQIIVLTNKQNNGPLETGSYPSTGGLSKQIANIVYDSIQ</sequence>